<feature type="region of interest" description="Disordered" evidence="1">
    <location>
        <begin position="29"/>
        <end position="62"/>
    </location>
</feature>
<feature type="domain" description="DUF4434" evidence="2">
    <location>
        <begin position="229"/>
        <end position="508"/>
    </location>
</feature>
<dbReference type="AlphaFoldDB" id="A0A8J3SWT0"/>
<evidence type="ECO:0000313" key="3">
    <source>
        <dbReference type="EMBL" id="GII01663.1"/>
    </source>
</evidence>
<dbReference type="RefSeq" id="WP_203876040.1">
    <property type="nucleotide sequence ID" value="NZ_BOOK01000027.1"/>
</dbReference>
<reference evidence="3" key="1">
    <citation type="submission" date="2021-01" db="EMBL/GenBank/DDBJ databases">
        <title>Whole genome shotgun sequence of Planobispora takensis NBRC 109077.</title>
        <authorList>
            <person name="Komaki H."/>
            <person name="Tamura T."/>
        </authorList>
    </citation>
    <scope>NUCLEOTIDE SEQUENCE</scope>
    <source>
        <strain evidence="3">NBRC 109077</strain>
    </source>
</reference>
<dbReference type="InterPro" id="IPR027849">
    <property type="entry name" value="DUF4434"/>
</dbReference>
<dbReference type="Proteomes" id="UP000634476">
    <property type="component" value="Unassembled WGS sequence"/>
</dbReference>
<evidence type="ECO:0000313" key="4">
    <source>
        <dbReference type="Proteomes" id="UP000634476"/>
    </source>
</evidence>
<dbReference type="Pfam" id="PF14488">
    <property type="entry name" value="DUF4434"/>
    <property type="match status" value="1"/>
</dbReference>
<keyword evidence="4" id="KW-1185">Reference proteome</keyword>
<feature type="compositionally biased region" description="Low complexity" evidence="1">
    <location>
        <begin position="41"/>
        <end position="61"/>
    </location>
</feature>
<evidence type="ECO:0000256" key="1">
    <source>
        <dbReference type="SAM" id="MobiDB-lite"/>
    </source>
</evidence>
<proteinExistence type="predicted"/>
<dbReference type="Gene3D" id="3.20.20.80">
    <property type="entry name" value="Glycosidases"/>
    <property type="match status" value="1"/>
</dbReference>
<name>A0A8J3SWT0_9ACTN</name>
<dbReference type="EMBL" id="BOOK01000027">
    <property type="protein sequence ID" value="GII01663.1"/>
    <property type="molecule type" value="Genomic_DNA"/>
</dbReference>
<comment type="caution">
    <text evidence="3">The sequence shown here is derived from an EMBL/GenBank/DDBJ whole genome shotgun (WGS) entry which is preliminary data.</text>
</comment>
<accession>A0A8J3SWT0</accession>
<organism evidence="3 4">
    <name type="scientific">Planobispora takensis</name>
    <dbReference type="NCBI Taxonomy" id="1367882"/>
    <lineage>
        <taxon>Bacteria</taxon>
        <taxon>Bacillati</taxon>
        <taxon>Actinomycetota</taxon>
        <taxon>Actinomycetes</taxon>
        <taxon>Streptosporangiales</taxon>
        <taxon>Streptosporangiaceae</taxon>
        <taxon>Planobispora</taxon>
    </lineage>
</organism>
<protein>
    <recommendedName>
        <fullName evidence="2">DUF4434 domain-containing protein</fullName>
    </recommendedName>
</protein>
<sequence>MRWFTALLGVAILAAVATVVLVLRPDGPAGGSEGSVRAGDSSPIASSPAASTPASTSPASTFTDPCGTFDTGVKAPYAVTGYWLVPTTDHCTWRSQFRAIHEVGGDTVIRIGWGLQARRVDDEGRILSGDDEVDPRYEPCEEDGLSCVAAAERDLKALNPGNRINWTFVYRTDEAFGPGIFRCPSVEKKIDTGRTVFYRIVAPADGSDDATCDNLTSGGRGYHVILIAAAKEDSLTELLDLGDRFGMRVFPALPLAPRDPGQSTRASKEGVDTLTTLTRRILQDYGARFQNRASLGGFYQPFELQMRDMVYTGSDDPGEAAKDNPTLRVYASQHEIVEQVMPGKPILVSPYLEARKKKAFSATPKEVAKGFEALARTGVGIIAPQDSRGTGKVGLFWPDERDEPVDDRLVPVVGEGLSNGEAYHGSTRDYYRAMAEARAKMVEQGYDVQLWANVEAFEPSSAQPCGPRTGTRGATDKDRLDRAVTQVGRYVSKVVSYMWSDFFTCGSPSLAEEVMRDHDRPIPVDAVRLGRDIQDGIEIRGYNIPVGAKATITWEGQETPRTVDVAGVNLAPPPEGTPTGMATAWLPFDWTRVPADAWVRIEVAAPDGREAAEPLHVRIVA</sequence>
<gene>
    <name evidence="3" type="ORF">Pta02_36710</name>
</gene>
<evidence type="ECO:0000259" key="2">
    <source>
        <dbReference type="Pfam" id="PF14488"/>
    </source>
</evidence>